<dbReference type="RefSeq" id="WP_340294188.1">
    <property type="nucleotide sequence ID" value="NZ_JBBJUP010000021.1"/>
</dbReference>
<evidence type="ECO:0000256" key="10">
    <source>
        <dbReference type="SAM" id="MobiDB-lite"/>
    </source>
</evidence>
<evidence type="ECO:0000256" key="6">
    <source>
        <dbReference type="ARBA" id="ARBA00022670"/>
    </source>
</evidence>
<evidence type="ECO:0000256" key="7">
    <source>
        <dbReference type="ARBA" id="ARBA00022801"/>
    </source>
</evidence>
<evidence type="ECO:0000256" key="9">
    <source>
        <dbReference type="RuleBase" id="RU003421"/>
    </source>
</evidence>
<evidence type="ECO:0000259" key="11">
    <source>
        <dbReference type="Pfam" id="PF00561"/>
    </source>
</evidence>
<evidence type="ECO:0000256" key="5">
    <source>
        <dbReference type="ARBA" id="ARBA00022490"/>
    </source>
</evidence>
<keyword evidence="7 8" id="KW-0378">Hydrolase</keyword>
<dbReference type="PANTHER" id="PTHR43722">
    <property type="entry name" value="PROLINE IMINOPEPTIDASE"/>
    <property type="match status" value="1"/>
</dbReference>
<comment type="catalytic activity">
    <reaction evidence="1 8 9">
        <text>Release of N-terminal proline from a peptide.</text>
        <dbReference type="EC" id="3.4.11.5"/>
    </reaction>
</comment>
<dbReference type="GO" id="GO:0004177">
    <property type="term" value="F:aminopeptidase activity"/>
    <property type="evidence" value="ECO:0007669"/>
    <property type="project" value="UniProtKB-KW"/>
</dbReference>
<dbReference type="InterPro" id="IPR002410">
    <property type="entry name" value="Peptidase_S33"/>
</dbReference>
<dbReference type="InterPro" id="IPR029058">
    <property type="entry name" value="AB_hydrolase_fold"/>
</dbReference>
<gene>
    <name evidence="12" type="primary">pip</name>
    <name evidence="12" type="ORF">WJX68_22055</name>
</gene>
<name>A0ABU8TCG6_9PSEU</name>
<sequence length="322" mass="35547">MSLFPRIEPHDAGTLTTDDGQSVHWESCGRPDGRPVLYLHGGPGSGAGTGARRYADPRRCRIVLFDQRGCGRSRPSAADPAVDLLRTNTTAHLLSDIEQLRTLLGIRSWTVLGVSWGSTLALAYADAHRDRVDALVLAAVVTTSQREVRWITEDMGRLFPREWERFAAAVPPSLRGARLVDAYAAMLADPDAGVRERAAREWCRWEDAHVSLAPGHRPDPRYDDPRFRLEVARLVTHYWRHAAFLPDGRLLAGAARLAGVPGVLVHGLQDVSSPPDIAWRLHRAWPGSELHLLDGTGHGGTQDMTDTVVDGLQRLTTRPRRS</sequence>
<comment type="subcellular location">
    <subcellularLocation>
        <location evidence="2 8">Cytoplasm</location>
    </subcellularLocation>
</comment>
<comment type="similarity">
    <text evidence="3 8 9">Belongs to the peptidase S33 family.</text>
</comment>
<evidence type="ECO:0000256" key="1">
    <source>
        <dbReference type="ARBA" id="ARBA00001585"/>
    </source>
</evidence>
<organism evidence="12 13">
    <name type="scientific">Pseudonocardia spirodelae</name>
    <dbReference type="NCBI Taxonomy" id="3133431"/>
    <lineage>
        <taxon>Bacteria</taxon>
        <taxon>Bacillati</taxon>
        <taxon>Actinomycetota</taxon>
        <taxon>Actinomycetes</taxon>
        <taxon>Pseudonocardiales</taxon>
        <taxon>Pseudonocardiaceae</taxon>
        <taxon>Pseudonocardia</taxon>
    </lineage>
</organism>
<keyword evidence="6 8" id="KW-0645">Protease</keyword>
<comment type="caution">
    <text evidence="12">The sequence shown here is derived from an EMBL/GenBank/DDBJ whole genome shotgun (WGS) entry which is preliminary data.</text>
</comment>
<dbReference type="PRINTS" id="PR00793">
    <property type="entry name" value="PROAMNOPTASE"/>
</dbReference>
<dbReference type="NCBIfam" id="TIGR01249">
    <property type="entry name" value="pro_imino_pep_1"/>
    <property type="match status" value="1"/>
</dbReference>
<dbReference type="SUPFAM" id="SSF53474">
    <property type="entry name" value="alpha/beta-Hydrolases"/>
    <property type="match status" value="1"/>
</dbReference>
<evidence type="ECO:0000256" key="2">
    <source>
        <dbReference type="ARBA" id="ARBA00004496"/>
    </source>
</evidence>
<dbReference type="Gene3D" id="3.40.50.1820">
    <property type="entry name" value="alpha/beta hydrolase"/>
    <property type="match status" value="1"/>
</dbReference>
<evidence type="ECO:0000256" key="3">
    <source>
        <dbReference type="ARBA" id="ARBA00010088"/>
    </source>
</evidence>
<dbReference type="EC" id="3.4.11.5" evidence="8 9"/>
<keyword evidence="5 8" id="KW-0963">Cytoplasm</keyword>
<feature type="domain" description="AB hydrolase-1" evidence="11">
    <location>
        <begin position="35"/>
        <end position="298"/>
    </location>
</feature>
<accession>A0ABU8TCG6</accession>
<evidence type="ECO:0000256" key="8">
    <source>
        <dbReference type="PIRNR" id="PIRNR006431"/>
    </source>
</evidence>
<feature type="region of interest" description="Disordered" evidence="10">
    <location>
        <begin position="1"/>
        <end position="23"/>
    </location>
</feature>
<dbReference type="InterPro" id="IPR000073">
    <property type="entry name" value="AB_hydrolase_1"/>
</dbReference>
<dbReference type="PANTHER" id="PTHR43722:SF1">
    <property type="entry name" value="PROLINE IMINOPEPTIDASE"/>
    <property type="match status" value="1"/>
</dbReference>
<dbReference type="InterPro" id="IPR005944">
    <property type="entry name" value="Pro_iminopeptidase"/>
</dbReference>
<evidence type="ECO:0000256" key="4">
    <source>
        <dbReference type="ARBA" id="ARBA00022438"/>
    </source>
</evidence>
<dbReference type="EMBL" id="JBBJUP010000021">
    <property type="protein sequence ID" value="MEJ8281636.1"/>
    <property type="molecule type" value="Genomic_DNA"/>
</dbReference>
<dbReference type="PIRSF" id="PIRSF006431">
    <property type="entry name" value="Pept_S33"/>
    <property type="match status" value="1"/>
</dbReference>
<reference evidence="12 13" key="1">
    <citation type="submission" date="2024-03" db="EMBL/GenBank/DDBJ databases">
        <title>Draft genome sequence of Pseudonocardia sp. DW16-2.</title>
        <authorList>
            <person name="Duangmal K."/>
        </authorList>
    </citation>
    <scope>NUCLEOTIDE SEQUENCE [LARGE SCALE GENOMIC DNA]</scope>
    <source>
        <strain evidence="12 13">DW16-2</strain>
    </source>
</reference>
<dbReference type="Pfam" id="PF00561">
    <property type="entry name" value="Abhydrolase_1"/>
    <property type="match status" value="1"/>
</dbReference>
<protein>
    <recommendedName>
        <fullName evidence="8 9">Proline iminopeptidase</fullName>
        <shortName evidence="8">PIP</shortName>
        <ecNumber evidence="8 9">3.4.11.5</ecNumber>
    </recommendedName>
    <alternativeName>
        <fullName evidence="8">Prolyl aminopeptidase</fullName>
    </alternativeName>
</protein>
<keyword evidence="13" id="KW-1185">Reference proteome</keyword>
<evidence type="ECO:0000313" key="12">
    <source>
        <dbReference type="EMBL" id="MEJ8281636.1"/>
    </source>
</evidence>
<dbReference type="Proteomes" id="UP001364211">
    <property type="component" value="Unassembled WGS sequence"/>
</dbReference>
<proteinExistence type="inferred from homology"/>
<keyword evidence="4 8" id="KW-0031">Aminopeptidase</keyword>
<evidence type="ECO:0000313" key="13">
    <source>
        <dbReference type="Proteomes" id="UP001364211"/>
    </source>
</evidence>